<dbReference type="InterPro" id="IPR003445">
    <property type="entry name" value="Cat_transpt"/>
</dbReference>
<keyword evidence="9 10" id="KW-0472">Membrane</keyword>
<feature type="transmembrane region" description="Helical" evidence="12">
    <location>
        <begin position="274"/>
        <end position="294"/>
    </location>
</feature>
<evidence type="ECO:0000313" key="13">
    <source>
        <dbReference type="EMBL" id="MYZ49374.1"/>
    </source>
</evidence>
<keyword evidence="14" id="KW-1185">Reference proteome</keyword>
<feature type="binding site" evidence="11">
    <location>
        <position position="434"/>
    </location>
    <ligand>
        <name>K(+)</name>
        <dbReference type="ChEBI" id="CHEBI:29103"/>
    </ligand>
</feature>
<comment type="caution">
    <text evidence="13">The sequence shown here is derived from an EMBL/GenBank/DDBJ whole genome shotgun (WGS) entry which is preliminary data.</text>
</comment>
<evidence type="ECO:0000256" key="10">
    <source>
        <dbReference type="PIRNR" id="PIRNR006247"/>
    </source>
</evidence>
<keyword evidence="7 12" id="KW-1133">Transmembrane helix</keyword>
<feature type="binding site" evidence="11">
    <location>
        <position position="318"/>
    </location>
    <ligand>
        <name>K(+)</name>
        <dbReference type="ChEBI" id="CHEBI:29103"/>
    </ligand>
</feature>
<dbReference type="InterPro" id="IPR004772">
    <property type="entry name" value="TrkH"/>
</dbReference>
<keyword evidence="3 10" id="KW-1003">Cell membrane</keyword>
<feature type="transmembrane region" description="Helical" evidence="12">
    <location>
        <begin position="7"/>
        <end position="29"/>
    </location>
</feature>
<gene>
    <name evidence="13" type="ORF">E4O86_16815</name>
</gene>
<accession>A0A964T6M1</accession>
<feature type="transmembrane region" description="Helical" evidence="12">
    <location>
        <begin position="41"/>
        <end position="60"/>
    </location>
</feature>
<evidence type="ECO:0000313" key="14">
    <source>
        <dbReference type="Proteomes" id="UP000773614"/>
    </source>
</evidence>
<dbReference type="RefSeq" id="WP_161141715.1">
    <property type="nucleotide sequence ID" value="NZ_SPKJ01000071.1"/>
</dbReference>
<dbReference type="EMBL" id="SPKJ01000071">
    <property type="protein sequence ID" value="MYZ49374.1"/>
    <property type="molecule type" value="Genomic_DNA"/>
</dbReference>
<dbReference type="PANTHER" id="PTHR32024">
    <property type="entry name" value="TRK SYSTEM POTASSIUM UPTAKE PROTEIN TRKG-RELATED"/>
    <property type="match status" value="1"/>
</dbReference>
<keyword evidence="6 10" id="KW-0630">Potassium</keyword>
<reference evidence="13" key="1">
    <citation type="submission" date="2019-03" db="EMBL/GenBank/DDBJ databases">
        <title>Afifella sp. nov., isolated from activated sludge.</title>
        <authorList>
            <person name="Li Q."/>
            <person name="Liu Y."/>
        </authorList>
    </citation>
    <scope>NUCLEOTIDE SEQUENCE</scope>
    <source>
        <strain evidence="13">L72</strain>
    </source>
</reference>
<evidence type="ECO:0000256" key="4">
    <source>
        <dbReference type="ARBA" id="ARBA00022538"/>
    </source>
</evidence>
<evidence type="ECO:0000256" key="2">
    <source>
        <dbReference type="ARBA" id="ARBA00022448"/>
    </source>
</evidence>
<keyword evidence="5 12" id="KW-0812">Transmembrane</keyword>
<feature type="transmembrane region" description="Helical" evidence="12">
    <location>
        <begin position="182"/>
        <end position="206"/>
    </location>
</feature>
<comment type="subcellular location">
    <subcellularLocation>
        <location evidence="10">Cell inner membrane</location>
        <topology evidence="10">Multi-pass membrane protein</topology>
    </subcellularLocation>
    <subcellularLocation>
        <location evidence="1">Cell membrane</location>
        <topology evidence="1">Multi-pass membrane protein</topology>
    </subcellularLocation>
</comment>
<comment type="function">
    <text evidence="10">Low-affinity potassium transport system. Interacts with Trk system potassium uptake protein TrkA.</text>
</comment>
<evidence type="ECO:0000256" key="6">
    <source>
        <dbReference type="ARBA" id="ARBA00022958"/>
    </source>
</evidence>
<keyword evidence="4 10" id="KW-0633">Potassium transport</keyword>
<protein>
    <recommendedName>
        <fullName evidence="10">Trk system potassium uptake protein</fullName>
    </recommendedName>
</protein>
<comment type="similarity">
    <text evidence="10">Belongs to the TrkH potassium transport family.</text>
</comment>
<dbReference type="PIRSF" id="PIRSF006247">
    <property type="entry name" value="TrkH"/>
    <property type="match status" value="1"/>
</dbReference>
<feature type="transmembrane region" description="Helical" evidence="12">
    <location>
        <begin position="396"/>
        <end position="416"/>
    </location>
</feature>
<dbReference type="Proteomes" id="UP000773614">
    <property type="component" value="Unassembled WGS sequence"/>
</dbReference>
<keyword evidence="11" id="KW-0479">Metal-binding</keyword>
<dbReference type="PANTHER" id="PTHR32024:SF3">
    <property type="entry name" value="TRK SYSTEM POTASSIUM UPTAKE PROTEIN"/>
    <property type="match status" value="1"/>
</dbReference>
<keyword evidence="8 10" id="KW-0406">Ion transport</keyword>
<organism evidence="13 14">
    <name type="scientific">Propylenella binzhouense</name>
    <dbReference type="NCBI Taxonomy" id="2555902"/>
    <lineage>
        <taxon>Bacteria</taxon>
        <taxon>Pseudomonadati</taxon>
        <taxon>Pseudomonadota</taxon>
        <taxon>Alphaproteobacteria</taxon>
        <taxon>Hyphomicrobiales</taxon>
        <taxon>Propylenellaceae</taxon>
        <taxon>Propylenella</taxon>
    </lineage>
</organism>
<evidence type="ECO:0000256" key="11">
    <source>
        <dbReference type="PIRSR" id="PIRSR006247-1"/>
    </source>
</evidence>
<dbReference type="OrthoDB" id="9810952at2"/>
<feature type="transmembrane region" description="Helical" evidence="12">
    <location>
        <begin position="136"/>
        <end position="153"/>
    </location>
</feature>
<evidence type="ECO:0000256" key="1">
    <source>
        <dbReference type="ARBA" id="ARBA00004651"/>
    </source>
</evidence>
<feature type="transmembrane region" description="Helical" evidence="12">
    <location>
        <begin position="331"/>
        <end position="353"/>
    </location>
</feature>
<feature type="transmembrane region" description="Helical" evidence="12">
    <location>
        <begin position="241"/>
        <end position="262"/>
    </location>
</feature>
<feature type="transmembrane region" description="Helical" evidence="12">
    <location>
        <begin position="458"/>
        <end position="479"/>
    </location>
</feature>
<dbReference type="GO" id="GO:0015379">
    <property type="term" value="F:potassium:chloride symporter activity"/>
    <property type="evidence" value="ECO:0007669"/>
    <property type="project" value="InterPro"/>
</dbReference>
<evidence type="ECO:0000256" key="9">
    <source>
        <dbReference type="ARBA" id="ARBA00023136"/>
    </source>
</evidence>
<dbReference type="GO" id="GO:0046872">
    <property type="term" value="F:metal ion binding"/>
    <property type="evidence" value="ECO:0007669"/>
    <property type="project" value="UniProtKB-KW"/>
</dbReference>
<keyword evidence="10" id="KW-0997">Cell inner membrane</keyword>
<evidence type="ECO:0000256" key="8">
    <source>
        <dbReference type="ARBA" id="ARBA00023065"/>
    </source>
</evidence>
<feature type="binding site" evidence="11">
    <location>
        <position position="115"/>
    </location>
    <ligand>
        <name>K(+)</name>
        <dbReference type="ChEBI" id="CHEBI:29103"/>
    </ligand>
</feature>
<evidence type="ECO:0000256" key="7">
    <source>
        <dbReference type="ARBA" id="ARBA00022989"/>
    </source>
</evidence>
<name>A0A964T6M1_9HYPH</name>
<dbReference type="Pfam" id="PF02386">
    <property type="entry name" value="TrkH"/>
    <property type="match status" value="1"/>
</dbReference>
<evidence type="ECO:0000256" key="5">
    <source>
        <dbReference type="ARBA" id="ARBA00022692"/>
    </source>
</evidence>
<keyword evidence="2 10" id="KW-0813">Transport</keyword>
<feature type="transmembrane region" description="Helical" evidence="12">
    <location>
        <begin position="72"/>
        <end position="94"/>
    </location>
</feature>
<proteinExistence type="inferred from homology"/>
<sequence length="485" mass="51746">MPRHDILFISYVNGVLLCLLAGGMLIPALVDFAGDNPDGTVFLLAAVTTGTCGAFLVLANRGVSRGRLHRRSIYLLTVSLWIVLSVFASLPLLFSSLKLSLVDALFETVSGITTTGSTVIAGLDNLPPGLLLWRSLIQWFGGIGIVVLAMIVLPELRIGGMQLFHSESSDISDKFLPRAYDFAKLCAGVYFLLTFLCAFALVWAGMPVFDAVNHAMTTLATGGYSTKDASVGFYDSVPIEIVLTVFMALGALPLVYFARVVQAQSFAGFRDPQVSGFLTVLAVAILAMTAWNVAGAGMAGPTALRLAAFNVTSVLTDTGFATTDFSTWGSFAVGLFFLLFFVGGCAGSTAGAIKIFRWQILFKGIANQLRTTLSPNEVVLLKQGTRRVDTAMYDSVRAFFFLYLLTFAALSLAVMATGLDFLSSTSAVAQAMANAGPGLGPVVGPASNFQGVATSAKWLLMLAMLLGRLELVTVYVLAVRRFWMD</sequence>
<dbReference type="AlphaFoldDB" id="A0A964T6M1"/>
<evidence type="ECO:0000256" key="12">
    <source>
        <dbReference type="SAM" id="Phobius"/>
    </source>
</evidence>
<dbReference type="GO" id="GO:0005886">
    <property type="term" value="C:plasma membrane"/>
    <property type="evidence" value="ECO:0007669"/>
    <property type="project" value="UniProtKB-SubCell"/>
</dbReference>
<evidence type="ECO:0000256" key="3">
    <source>
        <dbReference type="ARBA" id="ARBA00022475"/>
    </source>
</evidence>
<feature type="binding site" evidence="11">
    <location>
        <position position="222"/>
    </location>
    <ligand>
        <name>K(+)</name>
        <dbReference type="ChEBI" id="CHEBI:29103"/>
    </ligand>
</feature>
<feature type="binding site" evidence="11">
    <location>
        <position position="114"/>
    </location>
    <ligand>
        <name>K(+)</name>
        <dbReference type="ChEBI" id="CHEBI:29103"/>
    </ligand>
</feature>